<evidence type="ECO:0000256" key="1">
    <source>
        <dbReference type="SAM" id="MobiDB-lite"/>
    </source>
</evidence>
<accession>A0A4C1V150</accession>
<protein>
    <submittedName>
        <fullName evidence="2">Uncharacterized protein</fullName>
    </submittedName>
</protein>
<proteinExistence type="predicted"/>
<name>A0A4C1V150_EUMVA</name>
<feature type="region of interest" description="Disordered" evidence="1">
    <location>
        <begin position="40"/>
        <end position="61"/>
    </location>
</feature>
<dbReference type="Proteomes" id="UP000299102">
    <property type="component" value="Unassembled WGS sequence"/>
</dbReference>
<gene>
    <name evidence="2" type="ORF">EVAR_21030_1</name>
</gene>
<comment type="caution">
    <text evidence="2">The sequence shown here is derived from an EMBL/GenBank/DDBJ whole genome shotgun (WGS) entry which is preliminary data.</text>
</comment>
<dbReference type="AlphaFoldDB" id="A0A4C1V150"/>
<dbReference type="EMBL" id="BGZK01000254">
    <property type="protein sequence ID" value="GBP31997.1"/>
    <property type="molecule type" value="Genomic_DNA"/>
</dbReference>
<evidence type="ECO:0000313" key="3">
    <source>
        <dbReference type="Proteomes" id="UP000299102"/>
    </source>
</evidence>
<keyword evidence="3" id="KW-1185">Reference proteome</keyword>
<organism evidence="2 3">
    <name type="scientific">Eumeta variegata</name>
    <name type="common">Bagworm moth</name>
    <name type="synonym">Eumeta japonica</name>
    <dbReference type="NCBI Taxonomy" id="151549"/>
    <lineage>
        <taxon>Eukaryota</taxon>
        <taxon>Metazoa</taxon>
        <taxon>Ecdysozoa</taxon>
        <taxon>Arthropoda</taxon>
        <taxon>Hexapoda</taxon>
        <taxon>Insecta</taxon>
        <taxon>Pterygota</taxon>
        <taxon>Neoptera</taxon>
        <taxon>Endopterygota</taxon>
        <taxon>Lepidoptera</taxon>
        <taxon>Glossata</taxon>
        <taxon>Ditrysia</taxon>
        <taxon>Tineoidea</taxon>
        <taxon>Psychidae</taxon>
        <taxon>Oiketicinae</taxon>
        <taxon>Eumeta</taxon>
    </lineage>
</organism>
<evidence type="ECO:0000313" key="2">
    <source>
        <dbReference type="EMBL" id="GBP31997.1"/>
    </source>
</evidence>
<reference evidence="2 3" key="1">
    <citation type="journal article" date="2019" name="Commun. Biol.">
        <title>The bagworm genome reveals a unique fibroin gene that provides high tensile strength.</title>
        <authorList>
            <person name="Kono N."/>
            <person name="Nakamura H."/>
            <person name="Ohtoshi R."/>
            <person name="Tomita M."/>
            <person name="Numata K."/>
            <person name="Arakawa K."/>
        </authorList>
    </citation>
    <scope>NUCLEOTIDE SEQUENCE [LARGE SCALE GENOMIC DNA]</scope>
</reference>
<sequence length="112" mass="12335">MPRPGVLLHSSAVAAAGAHSFTARMLFSRSRAPLCRLNEQRAVSGGGNTPTPPRARKRTVDFSNSHPRDCIKEAGIAHAQLFLRSFFLLSEMMKVPTAAFQDWSSSTKFCRM</sequence>